<dbReference type="CDD" id="cd00093">
    <property type="entry name" value="HTH_XRE"/>
    <property type="match status" value="1"/>
</dbReference>
<dbReference type="Proteomes" id="UP001589700">
    <property type="component" value="Unassembled WGS sequence"/>
</dbReference>
<dbReference type="SMART" id="SM00530">
    <property type="entry name" value="HTH_XRE"/>
    <property type="match status" value="1"/>
</dbReference>
<feature type="domain" description="HTH cro/C1-type" evidence="1">
    <location>
        <begin position="32"/>
        <end position="86"/>
    </location>
</feature>
<keyword evidence="3" id="KW-1185">Reference proteome</keyword>
<dbReference type="SUPFAM" id="SSF47413">
    <property type="entry name" value="lambda repressor-like DNA-binding domains"/>
    <property type="match status" value="1"/>
</dbReference>
<gene>
    <name evidence="2" type="ORF">ACFFVD_09975</name>
</gene>
<dbReference type="PROSITE" id="PS50943">
    <property type="entry name" value="HTH_CROC1"/>
    <property type="match status" value="1"/>
</dbReference>
<evidence type="ECO:0000313" key="2">
    <source>
        <dbReference type="EMBL" id="MFB9260130.1"/>
    </source>
</evidence>
<proteinExistence type="predicted"/>
<evidence type="ECO:0000259" key="1">
    <source>
        <dbReference type="PROSITE" id="PS50943"/>
    </source>
</evidence>
<dbReference type="Gene3D" id="1.10.260.40">
    <property type="entry name" value="lambda repressor-like DNA-binding domains"/>
    <property type="match status" value="1"/>
</dbReference>
<protein>
    <submittedName>
        <fullName evidence="2">Helix-turn-helix domain-containing protein</fullName>
    </submittedName>
</protein>
<dbReference type="InterPro" id="IPR010982">
    <property type="entry name" value="Lambda_DNA-bd_dom_sf"/>
</dbReference>
<dbReference type="RefSeq" id="WP_241730182.1">
    <property type="nucleotide sequence ID" value="NZ_JAALDM010000172.1"/>
</dbReference>
<comment type="caution">
    <text evidence="2">The sequence shown here is derived from an EMBL/GenBank/DDBJ whole genome shotgun (WGS) entry which is preliminary data.</text>
</comment>
<dbReference type="EMBL" id="JBHMDY010000004">
    <property type="protein sequence ID" value="MFB9260130.1"/>
    <property type="molecule type" value="Genomic_DNA"/>
</dbReference>
<accession>A0ABV5JQY9</accession>
<reference evidence="2 3" key="1">
    <citation type="submission" date="2024-09" db="EMBL/GenBank/DDBJ databases">
        <authorList>
            <person name="Sun Q."/>
            <person name="Mori K."/>
        </authorList>
    </citation>
    <scope>NUCLEOTIDE SEQUENCE [LARGE SCALE GENOMIC DNA]</scope>
    <source>
        <strain evidence="2 3">CCM 7659</strain>
    </source>
</reference>
<sequence length="107" mass="11607">MATIIVIGLEVAMAGYRIDRELSEFGEHVHGWRMVLGLTAQQVAERAGIARDTLRKIEAGDPGVGFGNVAQVLRALGVLDRTVESVDPLESDIGRLRAGNLTKKRAR</sequence>
<evidence type="ECO:0000313" key="3">
    <source>
        <dbReference type="Proteomes" id="UP001589700"/>
    </source>
</evidence>
<organism evidence="2 3">
    <name type="scientific">Dietzia aerolata</name>
    <dbReference type="NCBI Taxonomy" id="595984"/>
    <lineage>
        <taxon>Bacteria</taxon>
        <taxon>Bacillati</taxon>
        <taxon>Actinomycetota</taxon>
        <taxon>Actinomycetes</taxon>
        <taxon>Mycobacteriales</taxon>
        <taxon>Dietziaceae</taxon>
        <taxon>Dietzia</taxon>
    </lineage>
</organism>
<dbReference type="InterPro" id="IPR001387">
    <property type="entry name" value="Cro/C1-type_HTH"/>
</dbReference>
<name>A0ABV5JQY9_9ACTN</name>
<dbReference type="Pfam" id="PF13560">
    <property type="entry name" value="HTH_31"/>
    <property type="match status" value="1"/>
</dbReference>